<accession>A0A3S4BB34</accession>
<protein>
    <submittedName>
        <fullName evidence="4">709a26de-affd-41a7-8f10-78a84962161c</fullName>
    </submittedName>
</protein>
<dbReference type="InterPro" id="IPR036291">
    <property type="entry name" value="NAD(P)-bd_dom_sf"/>
</dbReference>
<dbReference type="Pfam" id="PF02558">
    <property type="entry name" value="ApbA"/>
    <property type="match status" value="1"/>
</dbReference>
<evidence type="ECO:0000313" key="4">
    <source>
        <dbReference type="EMBL" id="SPQ26814.1"/>
    </source>
</evidence>
<dbReference type="Gene3D" id="1.10.1040.10">
    <property type="entry name" value="N-(1-d-carboxylethyl)-l-norvaline Dehydrogenase, domain 2"/>
    <property type="match status" value="1"/>
</dbReference>
<dbReference type="SUPFAM" id="SSF51735">
    <property type="entry name" value="NAD(P)-binding Rossmann-fold domains"/>
    <property type="match status" value="1"/>
</dbReference>
<dbReference type="InterPro" id="IPR013328">
    <property type="entry name" value="6PGD_dom2"/>
</dbReference>
<feature type="compositionally biased region" description="Low complexity" evidence="1">
    <location>
        <begin position="208"/>
        <end position="240"/>
    </location>
</feature>
<dbReference type="InterPro" id="IPR013332">
    <property type="entry name" value="KPR_N"/>
</dbReference>
<dbReference type="FunFam" id="1.10.1040.10:FF:000017">
    <property type="entry name" value="2-dehydropantoate 2-reductase"/>
    <property type="match status" value="1"/>
</dbReference>
<dbReference type="InterPro" id="IPR008927">
    <property type="entry name" value="6-PGluconate_DH-like_C_sf"/>
</dbReference>
<evidence type="ECO:0000256" key="1">
    <source>
        <dbReference type="SAM" id="MobiDB-lite"/>
    </source>
</evidence>
<dbReference type="Proteomes" id="UP000289323">
    <property type="component" value="Unassembled WGS sequence"/>
</dbReference>
<evidence type="ECO:0000259" key="3">
    <source>
        <dbReference type="Pfam" id="PF08546"/>
    </source>
</evidence>
<dbReference type="PANTHER" id="PTHR21708:SF26">
    <property type="entry name" value="2-DEHYDROPANTOATE 2-REDUCTASE"/>
    <property type="match status" value="1"/>
</dbReference>
<organism evidence="4 5">
    <name type="scientific">Thermothielavioides terrestris</name>
    <dbReference type="NCBI Taxonomy" id="2587410"/>
    <lineage>
        <taxon>Eukaryota</taxon>
        <taxon>Fungi</taxon>
        <taxon>Dikarya</taxon>
        <taxon>Ascomycota</taxon>
        <taxon>Pezizomycotina</taxon>
        <taxon>Sordariomycetes</taxon>
        <taxon>Sordariomycetidae</taxon>
        <taxon>Sordariales</taxon>
        <taxon>Chaetomiaceae</taxon>
        <taxon>Thermothielavioides</taxon>
    </lineage>
</organism>
<dbReference type="SUPFAM" id="SSF48179">
    <property type="entry name" value="6-phosphogluconate dehydrogenase C-terminal domain-like"/>
    <property type="match status" value="1"/>
</dbReference>
<feature type="region of interest" description="Disordered" evidence="1">
    <location>
        <begin position="409"/>
        <end position="428"/>
    </location>
</feature>
<dbReference type="FunFam" id="3.40.50.720:FF:000609">
    <property type="entry name" value="2-dehydropantoate 2-reductase"/>
    <property type="match status" value="1"/>
</dbReference>
<dbReference type="PANTHER" id="PTHR21708">
    <property type="entry name" value="PROBABLE 2-DEHYDROPANTOATE 2-REDUCTASE"/>
    <property type="match status" value="1"/>
</dbReference>
<dbReference type="AlphaFoldDB" id="A0A3S4BB34"/>
<dbReference type="InterPro" id="IPR013752">
    <property type="entry name" value="KPA_reductase"/>
</dbReference>
<feature type="domain" description="Ketopantoate reductase C-terminal" evidence="3">
    <location>
        <begin position="280"/>
        <end position="406"/>
    </location>
</feature>
<evidence type="ECO:0000313" key="5">
    <source>
        <dbReference type="Proteomes" id="UP000289323"/>
    </source>
</evidence>
<dbReference type="Pfam" id="PF08546">
    <property type="entry name" value="ApbA_C"/>
    <property type="match status" value="1"/>
</dbReference>
<evidence type="ECO:0000259" key="2">
    <source>
        <dbReference type="Pfam" id="PF02558"/>
    </source>
</evidence>
<dbReference type="Gene3D" id="3.40.50.720">
    <property type="entry name" value="NAD(P)-binding Rossmann-like Domain"/>
    <property type="match status" value="1"/>
</dbReference>
<feature type="region of interest" description="Disordered" evidence="1">
    <location>
        <begin position="194"/>
        <end position="240"/>
    </location>
</feature>
<name>A0A3S4BB34_9PEZI</name>
<feature type="domain" description="Ketopantoate reductase N-terminal" evidence="2">
    <location>
        <begin position="22"/>
        <end position="184"/>
    </location>
</feature>
<proteinExistence type="predicted"/>
<dbReference type="EMBL" id="OUUZ01000018">
    <property type="protein sequence ID" value="SPQ26814.1"/>
    <property type="molecule type" value="Genomic_DNA"/>
</dbReference>
<dbReference type="GO" id="GO:0005737">
    <property type="term" value="C:cytoplasm"/>
    <property type="evidence" value="ECO:0007669"/>
    <property type="project" value="TreeGrafter"/>
</dbReference>
<sequence>MGAPEAPEAPSPGADPERPVHIVFVGAGAVGCFYASRLHHPSHNIHVSLIARSNYKALAEHGVQLQTHSFGNYTFRPHAVFPSVAAAATDPGPLGAGPHGWDFVIVTTKALPDRSDDSALIAPLVGPRSCIVLIQNGVGVEEPYRTRFPTTPIVSAVTVISAEQTAPGTVRQNRWTRIHLGPYSNSASFSSSSAAETILPRGDDTTGALSPTASAVPSSPSSTSSLRNSNNNSNHPTTAAPLDIPALQAAGAARAAQLADWWTRLGGLRDALVADELGLQTLRWHKLCINAAFNPAAVLSGGRGNADMARDAELRAHLAGVMREIWEEAAPAVLGRPFPPSMAGPERILASTERNVGSKPSMLLDWEAGRPLEIEVILGNPIRIARARGVELRRLQTVYALVKSMQEMRDRRRREEKAGEERMVKSKL</sequence>
<gene>
    <name evidence="4" type="ORF">TT172_LOCUS9233</name>
</gene>
<reference evidence="4 5" key="1">
    <citation type="submission" date="2018-04" db="EMBL/GenBank/DDBJ databases">
        <authorList>
            <person name="Huttner S."/>
            <person name="Dainat J."/>
        </authorList>
    </citation>
    <scope>NUCLEOTIDE SEQUENCE [LARGE SCALE GENOMIC DNA]</scope>
</reference>
<dbReference type="InterPro" id="IPR051402">
    <property type="entry name" value="KPR-Related"/>
</dbReference>